<dbReference type="EMBL" id="AAILJL010000075">
    <property type="protein sequence ID" value="ECF4924972.1"/>
    <property type="molecule type" value="Genomic_DNA"/>
</dbReference>
<proteinExistence type="predicted"/>
<dbReference type="AlphaFoldDB" id="A0A5Y2QRB8"/>
<feature type="non-terminal residue" evidence="1">
    <location>
        <position position="77"/>
    </location>
</feature>
<sequence>ESGVLRIQRDITTYRKNAYGVADNSYLDSETLHTSAYVLRRLKSVITSKYGRHKLANDGTRFGPGQAIVTPAVIRGE</sequence>
<reference evidence="1" key="1">
    <citation type="submission" date="2019-07" db="EMBL/GenBank/DDBJ databases">
        <authorList>
            <consortium name="GenomeTrakr network: Whole genome sequencing for foodborne pathogen traceback"/>
        </authorList>
    </citation>
    <scope>NUCLEOTIDE SEQUENCE [LARGE SCALE GENOMIC DNA]</scope>
    <source>
        <strain evidence="1">FDA00014297</strain>
    </source>
</reference>
<comment type="caution">
    <text evidence="1">The sequence shown here is derived from an EMBL/GenBank/DDBJ whole genome shotgun (WGS) entry which is preliminary data.</text>
</comment>
<feature type="non-terminal residue" evidence="1">
    <location>
        <position position="1"/>
    </location>
</feature>
<organism evidence="1">
    <name type="scientific">Salmonella enterica subsp. arizonae</name>
    <dbReference type="NCBI Taxonomy" id="59203"/>
    <lineage>
        <taxon>Bacteria</taxon>
        <taxon>Pseudomonadati</taxon>
        <taxon>Pseudomonadota</taxon>
        <taxon>Gammaproteobacteria</taxon>
        <taxon>Enterobacterales</taxon>
        <taxon>Enterobacteriaceae</taxon>
        <taxon>Salmonella</taxon>
    </lineage>
</organism>
<name>A0A5Y2QRB8_SALER</name>
<protein>
    <submittedName>
        <fullName evidence="1">Phage tail protein</fullName>
    </submittedName>
</protein>
<evidence type="ECO:0000313" key="1">
    <source>
        <dbReference type="EMBL" id="ECF4924972.1"/>
    </source>
</evidence>
<dbReference type="Proteomes" id="UP000839641">
    <property type="component" value="Unassembled WGS sequence"/>
</dbReference>
<gene>
    <name evidence="1" type="ORF">FLP03_22955</name>
</gene>
<accession>A0A5Y2QRB8</accession>